<proteinExistence type="inferred from homology"/>
<dbReference type="InterPro" id="IPR012951">
    <property type="entry name" value="BBE"/>
</dbReference>
<organism evidence="7 8">
    <name type="scientific">Stylosanthes scabra</name>
    <dbReference type="NCBI Taxonomy" id="79078"/>
    <lineage>
        <taxon>Eukaryota</taxon>
        <taxon>Viridiplantae</taxon>
        <taxon>Streptophyta</taxon>
        <taxon>Embryophyta</taxon>
        <taxon>Tracheophyta</taxon>
        <taxon>Spermatophyta</taxon>
        <taxon>Magnoliopsida</taxon>
        <taxon>eudicotyledons</taxon>
        <taxon>Gunneridae</taxon>
        <taxon>Pentapetalae</taxon>
        <taxon>rosids</taxon>
        <taxon>fabids</taxon>
        <taxon>Fabales</taxon>
        <taxon>Fabaceae</taxon>
        <taxon>Papilionoideae</taxon>
        <taxon>50 kb inversion clade</taxon>
        <taxon>dalbergioids sensu lato</taxon>
        <taxon>Dalbergieae</taxon>
        <taxon>Pterocarpus clade</taxon>
        <taxon>Stylosanthes</taxon>
    </lineage>
</organism>
<dbReference type="InterPro" id="IPR006094">
    <property type="entry name" value="Oxid_FAD_bind_N"/>
</dbReference>
<evidence type="ECO:0000256" key="4">
    <source>
        <dbReference type="ARBA" id="ARBA00022827"/>
    </source>
</evidence>
<keyword evidence="5" id="KW-0325">Glycoprotein</keyword>
<dbReference type="SUPFAM" id="SSF56176">
    <property type="entry name" value="FAD-binding/transporter-associated domain-like"/>
    <property type="match status" value="1"/>
</dbReference>
<name>A0ABU6Y6P0_9FABA</name>
<evidence type="ECO:0000313" key="8">
    <source>
        <dbReference type="Proteomes" id="UP001341840"/>
    </source>
</evidence>
<dbReference type="PROSITE" id="PS51387">
    <property type="entry name" value="FAD_PCMH"/>
    <property type="match status" value="1"/>
</dbReference>
<evidence type="ECO:0000256" key="1">
    <source>
        <dbReference type="ARBA" id="ARBA00005466"/>
    </source>
</evidence>
<dbReference type="PANTHER" id="PTHR32448">
    <property type="entry name" value="OS08G0158400 PROTEIN"/>
    <property type="match status" value="1"/>
</dbReference>
<keyword evidence="3" id="KW-0732">Signal</keyword>
<evidence type="ECO:0000259" key="6">
    <source>
        <dbReference type="PROSITE" id="PS51387"/>
    </source>
</evidence>
<dbReference type="Proteomes" id="UP001341840">
    <property type="component" value="Unassembled WGS sequence"/>
</dbReference>
<keyword evidence="2" id="KW-0285">Flavoprotein</keyword>
<reference evidence="7 8" key="1">
    <citation type="journal article" date="2023" name="Plants (Basel)">
        <title>Bridging the Gap: Combining Genomics and Transcriptomics Approaches to Understand Stylosanthes scabra, an Orphan Legume from the Brazilian Caatinga.</title>
        <authorList>
            <person name="Ferreira-Neto J.R.C."/>
            <person name="da Silva M.D."/>
            <person name="Binneck E."/>
            <person name="de Melo N.F."/>
            <person name="da Silva R.H."/>
            <person name="de Melo A.L.T.M."/>
            <person name="Pandolfi V."/>
            <person name="Bustamante F.O."/>
            <person name="Brasileiro-Vidal A.C."/>
            <person name="Benko-Iseppon A.M."/>
        </authorList>
    </citation>
    <scope>NUCLEOTIDE SEQUENCE [LARGE SCALE GENOMIC DNA]</scope>
    <source>
        <tissue evidence="7">Leaves</tissue>
    </source>
</reference>
<dbReference type="InterPro" id="IPR016169">
    <property type="entry name" value="FAD-bd_PCMH_sub2"/>
</dbReference>
<dbReference type="Pfam" id="PF01565">
    <property type="entry name" value="FAD_binding_4"/>
    <property type="match status" value="1"/>
</dbReference>
<evidence type="ECO:0000256" key="3">
    <source>
        <dbReference type="ARBA" id="ARBA00022729"/>
    </source>
</evidence>
<accession>A0ABU6Y6P0</accession>
<dbReference type="Pfam" id="PF08031">
    <property type="entry name" value="BBE"/>
    <property type="match status" value="1"/>
</dbReference>
<protein>
    <recommendedName>
        <fullName evidence="6">FAD-binding PCMH-type domain-containing protein</fullName>
    </recommendedName>
</protein>
<feature type="domain" description="FAD-binding PCMH-type" evidence="6">
    <location>
        <begin position="1"/>
        <end position="98"/>
    </location>
</feature>
<evidence type="ECO:0000256" key="2">
    <source>
        <dbReference type="ARBA" id="ARBA00022630"/>
    </source>
</evidence>
<comment type="caution">
    <text evidence="7">The sequence shown here is derived from an EMBL/GenBank/DDBJ whole genome shotgun (WGS) entry which is preliminary data.</text>
</comment>
<dbReference type="InterPro" id="IPR016166">
    <property type="entry name" value="FAD-bd_PCMH"/>
</dbReference>
<comment type="similarity">
    <text evidence="1">Belongs to the oxygen-dependent FAD-linked oxidoreductase family.</text>
</comment>
<evidence type="ECO:0000256" key="5">
    <source>
        <dbReference type="ARBA" id="ARBA00023180"/>
    </source>
</evidence>
<dbReference type="Gene3D" id="3.30.465.10">
    <property type="match status" value="1"/>
</dbReference>
<dbReference type="InterPro" id="IPR036318">
    <property type="entry name" value="FAD-bd_PCMH-like_sf"/>
</dbReference>
<dbReference type="EMBL" id="JASCZI010241699">
    <property type="protein sequence ID" value="MED6205211.1"/>
    <property type="molecule type" value="Genomic_DNA"/>
</dbReference>
<dbReference type="Gene3D" id="3.40.462.20">
    <property type="match status" value="1"/>
</dbReference>
<gene>
    <name evidence="7" type="ORF">PIB30_015771</name>
</gene>
<keyword evidence="4" id="KW-0274">FAD</keyword>
<evidence type="ECO:0000313" key="7">
    <source>
        <dbReference type="EMBL" id="MED6205211.1"/>
    </source>
</evidence>
<keyword evidence="8" id="KW-1185">Reference proteome</keyword>
<sequence>MGATATSFIGKKSKIHGFPAGVCPTVGVGGHISGGGYGNMLRKYGLAVDHVIDAQLVDLQGRLVDRESMGEDLFWAIRGGGGASFCVVLAYKINLVRVPETVTVFHVHRTLDQNATDIIHTWQHVAPNIHNNLFIRLIMDVVNGSTHNLTKTVRANFLSFFLGDSKTLISLLDDKFPQLGLKQQDCFETTWLQSTVIYWSDINISTPLEVLLNRELPSDYFKMKSDFVNKPISKVGLEGIWKKMIELKDAKLYFTPYGGRMNEIPSKATPFPYRNGTLWMVEYIANWFEAGEDVADYYMNLARELHKHMSPFVSMNPRGAYYNYKDFDLGINHHGKNSYVEGRAYGYQYFNDNFNRLVEIKTMVDPQNFFMNEQSIPVLPYQMILDNTNTSYSRIVSLTN</sequence>